<dbReference type="InterPro" id="IPR004378">
    <property type="entry name" value="F420H2_quin_Rdtase"/>
</dbReference>
<comment type="caution">
    <text evidence="3">The sequence shown here is derived from an EMBL/GenBank/DDBJ whole genome shotgun (WGS) entry which is preliminary data.</text>
</comment>
<evidence type="ECO:0000313" key="4">
    <source>
        <dbReference type="Proteomes" id="UP000535543"/>
    </source>
</evidence>
<gene>
    <name evidence="3" type="ORF">FGL95_06480</name>
</gene>
<evidence type="ECO:0000313" key="3">
    <source>
        <dbReference type="EMBL" id="NMN94683.1"/>
    </source>
</evidence>
<dbReference type="PANTHER" id="PTHR39428">
    <property type="entry name" value="F420H(2)-DEPENDENT QUINONE REDUCTASE RV1261C"/>
    <property type="match status" value="1"/>
</dbReference>
<protein>
    <submittedName>
        <fullName evidence="3">Nitroreductase family deazaflavin-dependent oxidoreductase</fullName>
    </submittedName>
</protein>
<dbReference type="GO" id="GO:0005886">
    <property type="term" value="C:plasma membrane"/>
    <property type="evidence" value="ECO:0007669"/>
    <property type="project" value="TreeGrafter"/>
</dbReference>
<keyword evidence="4" id="KW-1185">Reference proteome</keyword>
<proteinExistence type="inferred from homology"/>
<dbReference type="Gene3D" id="2.30.110.10">
    <property type="entry name" value="Electron Transport, Fmn-binding Protein, Chain A"/>
    <property type="match status" value="1"/>
</dbReference>
<organism evidence="3 4">
    <name type="scientific">Antrihabitans stalactiti</name>
    <dbReference type="NCBI Taxonomy" id="2584121"/>
    <lineage>
        <taxon>Bacteria</taxon>
        <taxon>Bacillati</taxon>
        <taxon>Actinomycetota</taxon>
        <taxon>Actinomycetes</taxon>
        <taxon>Mycobacteriales</taxon>
        <taxon>Nocardiaceae</taxon>
        <taxon>Antrihabitans</taxon>
    </lineage>
</organism>
<dbReference type="EMBL" id="VCQU01000002">
    <property type="protein sequence ID" value="NMN94683.1"/>
    <property type="molecule type" value="Genomic_DNA"/>
</dbReference>
<dbReference type="RefSeq" id="WP_169585421.1">
    <property type="nucleotide sequence ID" value="NZ_VCQU01000002.1"/>
</dbReference>
<evidence type="ECO:0000256" key="2">
    <source>
        <dbReference type="ARBA" id="ARBA00049106"/>
    </source>
</evidence>
<dbReference type="NCBIfam" id="TIGR00026">
    <property type="entry name" value="hi_GC_TIGR00026"/>
    <property type="match status" value="1"/>
</dbReference>
<dbReference type="PANTHER" id="PTHR39428:SF1">
    <property type="entry name" value="F420H(2)-DEPENDENT QUINONE REDUCTASE RV1261C"/>
    <property type="match status" value="1"/>
</dbReference>
<dbReference type="AlphaFoldDB" id="A0A848K7C8"/>
<comment type="catalytic activity">
    <reaction evidence="2">
        <text>oxidized coenzyme F420-(gamma-L-Glu)(n) + a quinol + H(+) = reduced coenzyme F420-(gamma-L-Glu)(n) + a quinone</text>
        <dbReference type="Rhea" id="RHEA:39663"/>
        <dbReference type="Rhea" id="RHEA-COMP:12939"/>
        <dbReference type="Rhea" id="RHEA-COMP:14378"/>
        <dbReference type="ChEBI" id="CHEBI:15378"/>
        <dbReference type="ChEBI" id="CHEBI:24646"/>
        <dbReference type="ChEBI" id="CHEBI:132124"/>
        <dbReference type="ChEBI" id="CHEBI:133980"/>
        <dbReference type="ChEBI" id="CHEBI:139511"/>
    </reaction>
</comment>
<reference evidence="3 4" key="1">
    <citation type="submission" date="2019-05" db="EMBL/GenBank/DDBJ databases">
        <authorList>
            <person name="Lee S.D."/>
        </authorList>
    </citation>
    <scope>NUCLEOTIDE SEQUENCE [LARGE SCALE GENOMIC DNA]</scope>
    <source>
        <strain evidence="3 4">YC2-7</strain>
    </source>
</reference>
<accession>A0A848K7C8</accession>
<dbReference type="GO" id="GO:0070967">
    <property type="term" value="F:coenzyme F420 binding"/>
    <property type="evidence" value="ECO:0007669"/>
    <property type="project" value="TreeGrafter"/>
</dbReference>
<reference evidence="3 4" key="2">
    <citation type="submission" date="2020-06" db="EMBL/GenBank/DDBJ databases">
        <title>Antribacter stalactiti gen. nov., sp. nov., a new member of the family Nacardiaceae isolated from a cave.</title>
        <authorList>
            <person name="Kim I.S."/>
        </authorList>
    </citation>
    <scope>NUCLEOTIDE SEQUENCE [LARGE SCALE GENOMIC DNA]</scope>
    <source>
        <strain evidence="3 4">YC2-7</strain>
    </source>
</reference>
<sequence length="143" mass="16271">MADPFVKLLEVQQAIYERSGGLFGHRLLFGMPCLLLHTVGRKTGEPRTAALIYGRDGDEYLVVASKGGSPRPPAWWHNLNAKPECEIQIGRTRRKVIARSVLPGDPDYDRMWKKMNKINHGTYDKYQEKTKREIPVVALRPVS</sequence>
<name>A0A848K7C8_9NOCA</name>
<dbReference type="Pfam" id="PF04075">
    <property type="entry name" value="F420H2_quin_red"/>
    <property type="match status" value="1"/>
</dbReference>
<comment type="similarity">
    <text evidence="1">Belongs to the F420H(2)-dependent quinone reductase family.</text>
</comment>
<dbReference type="Proteomes" id="UP000535543">
    <property type="component" value="Unassembled WGS sequence"/>
</dbReference>
<evidence type="ECO:0000256" key="1">
    <source>
        <dbReference type="ARBA" id="ARBA00008710"/>
    </source>
</evidence>
<dbReference type="InterPro" id="IPR012349">
    <property type="entry name" value="Split_barrel_FMN-bd"/>
</dbReference>
<dbReference type="GO" id="GO:0016491">
    <property type="term" value="F:oxidoreductase activity"/>
    <property type="evidence" value="ECO:0007669"/>
    <property type="project" value="InterPro"/>
</dbReference>